<dbReference type="GO" id="GO:0043024">
    <property type="term" value="F:ribosomal small subunit binding"/>
    <property type="evidence" value="ECO:0007669"/>
    <property type="project" value="TreeGrafter"/>
</dbReference>
<dbReference type="PANTHER" id="PTHR33515">
    <property type="entry name" value="RIBOSOME-BINDING FACTOR A, CHLOROPLASTIC-RELATED"/>
    <property type="match status" value="1"/>
</dbReference>
<dbReference type="InterPro" id="IPR020053">
    <property type="entry name" value="Ribosome-bd_factorA_CS"/>
</dbReference>
<keyword evidence="1 2" id="KW-0690">Ribosome biogenesis</keyword>
<gene>
    <name evidence="2 3" type="primary">rbfA</name>
    <name evidence="3" type="ORF">HMPREF9013_0319</name>
</gene>
<dbReference type="HAMAP" id="MF_00003">
    <property type="entry name" value="RbfA"/>
    <property type="match status" value="1"/>
</dbReference>
<dbReference type="eggNOG" id="COG0858">
    <property type="taxonomic scope" value="Bacteria"/>
</dbReference>
<dbReference type="Pfam" id="PF02033">
    <property type="entry name" value="RBFA"/>
    <property type="match status" value="1"/>
</dbReference>
<dbReference type="Proteomes" id="UP000005017">
    <property type="component" value="Unassembled WGS sequence"/>
</dbReference>
<name>D2MPT2_9FIRM</name>
<dbReference type="Gene3D" id="3.30.300.20">
    <property type="match status" value="1"/>
</dbReference>
<dbReference type="EMBL" id="ADFR01000014">
    <property type="protein sequence ID" value="EFC05385.1"/>
    <property type="molecule type" value="Genomic_DNA"/>
</dbReference>
<comment type="similarity">
    <text evidence="2">Belongs to the RbfA family.</text>
</comment>
<proteinExistence type="inferred from homology"/>
<evidence type="ECO:0000313" key="3">
    <source>
        <dbReference type="EMBL" id="EFC05385.1"/>
    </source>
</evidence>
<dbReference type="PANTHER" id="PTHR33515:SF1">
    <property type="entry name" value="RIBOSOME-BINDING FACTOR A, CHLOROPLASTIC-RELATED"/>
    <property type="match status" value="1"/>
</dbReference>
<dbReference type="SUPFAM" id="SSF89919">
    <property type="entry name" value="Ribosome-binding factor A, RbfA"/>
    <property type="match status" value="1"/>
</dbReference>
<evidence type="ECO:0000313" key="4">
    <source>
        <dbReference type="Proteomes" id="UP000005017"/>
    </source>
</evidence>
<organism evidence="3 4">
    <name type="scientific">Bulleidia extructa W1219</name>
    <dbReference type="NCBI Taxonomy" id="679192"/>
    <lineage>
        <taxon>Bacteria</taxon>
        <taxon>Bacillati</taxon>
        <taxon>Bacillota</taxon>
        <taxon>Erysipelotrichia</taxon>
        <taxon>Erysipelotrichales</taxon>
        <taxon>Erysipelotrichaceae</taxon>
        <taxon>Bulleidia</taxon>
    </lineage>
</organism>
<comment type="function">
    <text evidence="2">One of several proteins that assist in the late maturation steps of the functional core of the 30S ribosomal subunit. Associates with free 30S ribosomal subunits (but not with 30S subunits that are part of 70S ribosomes or polysomes). Required for efficient processing of 16S rRNA. May interact with the 5'-terminal helix region of 16S rRNA.</text>
</comment>
<accession>D2MPT2</accession>
<dbReference type="AlphaFoldDB" id="D2MPT2"/>
<dbReference type="RefSeq" id="WP_006627395.1">
    <property type="nucleotide sequence ID" value="NZ_ADFR01000014.1"/>
</dbReference>
<comment type="subunit">
    <text evidence="2">Monomer. Binds 30S ribosomal subunits, but not 50S ribosomal subunits or 70S ribosomes.</text>
</comment>
<evidence type="ECO:0000256" key="1">
    <source>
        <dbReference type="ARBA" id="ARBA00022517"/>
    </source>
</evidence>
<comment type="subcellular location">
    <subcellularLocation>
        <location evidence="2">Cytoplasm</location>
    </subcellularLocation>
</comment>
<dbReference type="GO" id="GO:0030490">
    <property type="term" value="P:maturation of SSU-rRNA"/>
    <property type="evidence" value="ECO:0007669"/>
    <property type="project" value="UniProtKB-UniRule"/>
</dbReference>
<comment type="caution">
    <text evidence="3">The sequence shown here is derived from an EMBL/GenBank/DDBJ whole genome shotgun (WGS) entry which is preliminary data.</text>
</comment>
<protein>
    <recommendedName>
        <fullName evidence="2">Ribosome-binding factor A</fullName>
    </recommendedName>
</protein>
<keyword evidence="2" id="KW-0963">Cytoplasm</keyword>
<evidence type="ECO:0000256" key="2">
    <source>
        <dbReference type="HAMAP-Rule" id="MF_00003"/>
    </source>
</evidence>
<dbReference type="InterPro" id="IPR023799">
    <property type="entry name" value="RbfA_dom_sf"/>
</dbReference>
<dbReference type="STRING" id="679192.HMPREF9013_0319"/>
<sequence length="117" mass="13554">MANTIKQKRLEGIIRKNISDIIQFNLKDPDVGFVTITDVAVSNDHSYAHVYVVFLGKKERAQAGLKALNRAKGFIRRELSQRLDIRRTPELIFQMDQAEERGRHIDDIIRKIHEGEQ</sequence>
<keyword evidence="4" id="KW-1185">Reference proteome</keyword>
<dbReference type="GO" id="GO:0005829">
    <property type="term" value="C:cytosol"/>
    <property type="evidence" value="ECO:0007669"/>
    <property type="project" value="TreeGrafter"/>
</dbReference>
<dbReference type="InterPro" id="IPR015946">
    <property type="entry name" value="KH_dom-like_a/b"/>
</dbReference>
<reference evidence="4" key="1">
    <citation type="submission" date="2009-12" db="EMBL/GenBank/DDBJ databases">
        <title>Sequence of Clostridiales genomosp. BVAB3 str. UPII9-5.</title>
        <authorList>
            <person name="Madupu R."/>
            <person name="Durkin A.S."/>
            <person name="Torralba M."/>
            <person name="Methe B."/>
            <person name="Sutton G.G."/>
            <person name="Strausberg R.L."/>
            <person name="Nelson K.E."/>
        </authorList>
    </citation>
    <scope>NUCLEOTIDE SEQUENCE [LARGE SCALE GENOMIC DNA]</scope>
    <source>
        <strain evidence="4">W1219</strain>
    </source>
</reference>
<dbReference type="NCBIfam" id="TIGR00082">
    <property type="entry name" value="rbfA"/>
    <property type="match status" value="1"/>
</dbReference>
<dbReference type="InterPro" id="IPR000238">
    <property type="entry name" value="RbfA"/>
</dbReference>
<dbReference type="OrthoDB" id="307788at2"/>
<dbReference type="PROSITE" id="PS01319">
    <property type="entry name" value="RBFA"/>
    <property type="match status" value="1"/>
</dbReference>